<protein>
    <submittedName>
        <fullName evidence="1">Uncharacterized protein</fullName>
    </submittedName>
</protein>
<gene>
    <name evidence="1" type="ORF">GT347_23290</name>
</gene>
<dbReference type="AlphaFoldDB" id="A0A857JC34"/>
<dbReference type="RefSeq" id="WP_160554459.1">
    <property type="nucleotide sequence ID" value="NZ_CP047650.1"/>
</dbReference>
<dbReference type="EMBL" id="CP047650">
    <property type="protein sequence ID" value="QHJ00650.1"/>
    <property type="molecule type" value="Genomic_DNA"/>
</dbReference>
<dbReference type="Proteomes" id="UP000464787">
    <property type="component" value="Chromosome"/>
</dbReference>
<dbReference type="KEGG" id="xyk:GT347_23290"/>
<evidence type="ECO:0000313" key="1">
    <source>
        <dbReference type="EMBL" id="QHJ00650.1"/>
    </source>
</evidence>
<name>A0A857JC34_9BURK</name>
<evidence type="ECO:0000313" key="2">
    <source>
        <dbReference type="Proteomes" id="UP000464787"/>
    </source>
</evidence>
<keyword evidence="2" id="KW-1185">Reference proteome</keyword>
<organism evidence="1 2">
    <name type="scientific">Xylophilus rhododendri</name>
    <dbReference type="NCBI Taxonomy" id="2697032"/>
    <lineage>
        <taxon>Bacteria</taxon>
        <taxon>Pseudomonadati</taxon>
        <taxon>Pseudomonadota</taxon>
        <taxon>Betaproteobacteria</taxon>
        <taxon>Burkholderiales</taxon>
        <taxon>Xylophilus</taxon>
    </lineage>
</organism>
<proteinExistence type="predicted"/>
<reference evidence="1 2" key="1">
    <citation type="submission" date="2020-01" db="EMBL/GenBank/DDBJ databases">
        <title>Genome sequencing of strain KACC 21265.</title>
        <authorList>
            <person name="Heo J."/>
            <person name="Kim S.-J."/>
            <person name="Kim J.-S."/>
            <person name="Hong S.-B."/>
            <person name="Kwon S.-W."/>
        </authorList>
    </citation>
    <scope>NUCLEOTIDE SEQUENCE [LARGE SCALE GENOMIC DNA]</scope>
    <source>
        <strain evidence="1 2">KACC 21265</strain>
    </source>
</reference>
<accession>A0A857JC34</accession>
<sequence length="264" mass="29420">MLDGLPQRAPSVDASCCDFLLGAIGFDVREQREIDKRHRRLMRLCRALPRSAPAWPGLSQRLDRLHRELQLILGRNFPPSHGSELLDTLSRLGDQAELMLHSVHRKEGRRQAEYAPAAMRLTEPPPLLSTGVPPKSIEPLPAPELHEPCEPRPERPVFIAAGALADPHPCILDRQLESLQAAIQTACSRLDGDGRMLGPHAAELYWQLMQVAGVEGRPDWTAPGQGQGFHYLRPVLQSAIASMPEPVREAVSPWAWKILEELQQ</sequence>